<name>A0AAD9U8M4_9ROSI</name>
<gene>
    <name evidence="1" type="ORF">Ddye_017107</name>
</gene>
<comment type="caution">
    <text evidence="1">The sequence shown here is derived from an EMBL/GenBank/DDBJ whole genome shotgun (WGS) entry which is preliminary data.</text>
</comment>
<reference evidence="1" key="1">
    <citation type="journal article" date="2023" name="Plant J.">
        <title>Genome sequences and population genomics provide insights into the demographic history, inbreeding, and mutation load of two 'living fossil' tree species of Dipteronia.</title>
        <authorList>
            <person name="Feng Y."/>
            <person name="Comes H.P."/>
            <person name="Chen J."/>
            <person name="Zhu S."/>
            <person name="Lu R."/>
            <person name="Zhang X."/>
            <person name="Li P."/>
            <person name="Qiu J."/>
            <person name="Olsen K.M."/>
            <person name="Qiu Y."/>
        </authorList>
    </citation>
    <scope>NUCLEOTIDE SEQUENCE</scope>
    <source>
        <strain evidence="1">KIB01</strain>
    </source>
</reference>
<dbReference type="PANTHER" id="PTHR31973">
    <property type="entry name" value="POLYPROTEIN, PUTATIVE-RELATED"/>
    <property type="match status" value="1"/>
</dbReference>
<accession>A0AAD9U8M4</accession>
<dbReference type="PANTHER" id="PTHR31973:SF195">
    <property type="entry name" value="MUDR FAMILY TRANSPOSASE"/>
    <property type="match status" value="1"/>
</dbReference>
<evidence type="ECO:0000313" key="1">
    <source>
        <dbReference type="EMBL" id="KAK2649618.1"/>
    </source>
</evidence>
<dbReference type="AlphaFoldDB" id="A0AAD9U8M4"/>
<keyword evidence="2" id="KW-1185">Reference proteome</keyword>
<protein>
    <submittedName>
        <fullName evidence="1">Uncharacterized protein</fullName>
    </submittedName>
</protein>
<dbReference type="EMBL" id="JANJYI010000005">
    <property type="protein sequence ID" value="KAK2649618.1"/>
    <property type="molecule type" value="Genomic_DNA"/>
</dbReference>
<sequence>MGKLKNGVYWHVKFFVKEHRCCDSGNYNIDFKRVSSYVIGELFARKVIDPKHIIRPKDIVFEMKDLHGITLSYNKVYRSKDRALHKACGDPSESFKMLSIFFYMLEQSNPRTTTKIETDSQTGLLMDSWHLGLM</sequence>
<proteinExistence type="predicted"/>
<dbReference type="Proteomes" id="UP001280121">
    <property type="component" value="Unassembled WGS sequence"/>
</dbReference>
<evidence type="ECO:0000313" key="2">
    <source>
        <dbReference type="Proteomes" id="UP001280121"/>
    </source>
</evidence>
<organism evidence="1 2">
    <name type="scientific">Dipteronia dyeriana</name>
    <dbReference type="NCBI Taxonomy" id="168575"/>
    <lineage>
        <taxon>Eukaryota</taxon>
        <taxon>Viridiplantae</taxon>
        <taxon>Streptophyta</taxon>
        <taxon>Embryophyta</taxon>
        <taxon>Tracheophyta</taxon>
        <taxon>Spermatophyta</taxon>
        <taxon>Magnoliopsida</taxon>
        <taxon>eudicotyledons</taxon>
        <taxon>Gunneridae</taxon>
        <taxon>Pentapetalae</taxon>
        <taxon>rosids</taxon>
        <taxon>malvids</taxon>
        <taxon>Sapindales</taxon>
        <taxon>Sapindaceae</taxon>
        <taxon>Hippocastanoideae</taxon>
        <taxon>Acereae</taxon>
        <taxon>Dipteronia</taxon>
    </lineage>
</organism>